<feature type="region of interest" description="Disordered" evidence="3">
    <location>
        <begin position="149"/>
        <end position="172"/>
    </location>
</feature>
<dbReference type="Pfam" id="PF00072">
    <property type="entry name" value="Response_reg"/>
    <property type="match status" value="1"/>
</dbReference>
<keyword evidence="6" id="KW-1185">Reference proteome</keyword>
<evidence type="ECO:0000256" key="3">
    <source>
        <dbReference type="SAM" id="MobiDB-lite"/>
    </source>
</evidence>
<reference evidence="5 6" key="1">
    <citation type="submission" date="2020-08" db="EMBL/GenBank/DDBJ databases">
        <title>Genomic Encyclopedia of Type Strains, Phase IV (KMG-V): Genome sequencing to study the core and pangenomes of soil and plant-associated prokaryotes.</title>
        <authorList>
            <person name="Whitman W."/>
        </authorList>
    </citation>
    <scope>NUCLEOTIDE SEQUENCE [LARGE SCALE GENOMIC DNA]</scope>
    <source>
        <strain evidence="5 6">X5P2</strain>
    </source>
</reference>
<protein>
    <submittedName>
        <fullName evidence="5">CheY-like chemotaxis protein</fullName>
    </submittedName>
</protein>
<dbReference type="CDD" id="cd17574">
    <property type="entry name" value="REC_OmpR"/>
    <property type="match status" value="1"/>
</dbReference>
<keyword evidence="1 2" id="KW-0597">Phosphoprotein</keyword>
<dbReference type="SUPFAM" id="SSF52172">
    <property type="entry name" value="CheY-like"/>
    <property type="match status" value="1"/>
</dbReference>
<gene>
    <name evidence="5" type="ORF">HDF14_005286</name>
</gene>
<dbReference type="Gene3D" id="3.40.50.2300">
    <property type="match status" value="1"/>
</dbReference>
<dbReference type="InterPro" id="IPR011006">
    <property type="entry name" value="CheY-like_superfamily"/>
</dbReference>
<accession>A0A9X0QJJ9</accession>
<dbReference type="InterPro" id="IPR001789">
    <property type="entry name" value="Sig_transdc_resp-reg_receiver"/>
</dbReference>
<dbReference type="PROSITE" id="PS50110">
    <property type="entry name" value="RESPONSE_REGULATORY"/>
    <property type="match status" value="1"/>
</dbReference>
<evidence type="ECO:0000259" key="4">
    <source>
        <dbReference type="PROSITE" id="PS50110"/>
    </source>
</evidence>
<dbReference type="PANTHER" id="PTHR44591:SF3">
    <property type="entry name" value="RESPONSE REGULATORY DOMAIN-CONTAINING PROTEIN"/>
    <property type="match status" value="1"/>
</dbReference>
<organism evidence="5 6">
    <name type="scientific">Tunturiibacter gelidiferens</name>
    <dbReference type="NCBI Taxonomy" id="3069689"/>
    <lineage>
        <taxon>Bacteria</taxon>
        <taxon>Pseudomonadati</taxon>
        <taxon>Acidobacteriota</taxon>
        <taxon>Terriglobia</taxon>
        <taxon>Terriglobales</taxon>
        <taxon>Acidobacteriaceae</taxon>
        <taxon>Tunturiibacter</taxon>
    </lineage>
</organism>
<comment type="caution">
    <text evidence="5">The sequence shown here is derived from an EMBL/GenBank/DDBJ whole genome shotgun (WGS) entry which is preliminary data.</text>
</comment>
<dbReference type="EMBL" id="JACHEB010000016">
    <property type="protein sequence ID" value="MBB5331637.1"/>
    <property type="molecule type" value="Genomic_DNA"/>
</dbReference>
<evidence type="ECO:0000313" key="5">
    <source>
        <dbReference type="EMBL" id="MBB5331637.1"/>
    </source>
</evidence>
<dbReference type="SMART" id="SM00448">
    <property type="entry name" value="REC"/>
    <property type="match status" value="1"/>
</dbReference>
<dbReference type="Proteomes" id="UP000535182">
    <property type="component" value="Unassembled WGS sequence"/>
</dbReference>
<proteinExistence type="predicted"/>
<dbReference type="PANTHER" id="PTHR44591">
    <property type="entry name" value="STRESS RESPONSE REGULATOR PROTEIN 1"/>
    <property type="match status" value="1"/>
</dbReference>
<dbReference type="RefSeq" id="WP_183981453.1">
    <property type="nucleotide sequence ID" value="NZ_JACHEB010000016.1"/>
</dbReference>
<feature type="domain" description="Response regulatory" evidence="4">
    <location>
        <begin position="30"/>
        <end position="146"/>
    </location>
</feature>
<dbReference type="AlphaFoldDB" id="A0A9X0QJJ9"/>
<evidence type="ECO:0000313" key="6">
    <source>
        <dbReference type="Proteomes" id="UP000535182"/>
    </source>
</evidence>
<dbReference type="InterPro" id="IPR050595">
    <property type="entry name" value="Bact_response_regulator"/>
</dbReference>
<dbReference type="GO" id="GO:0000160">
    <property type="term" value="P:phosphorelay signal transduction system"/>
    <property type="evidence" value="ECO:0007669"/>
    <property type="project" value="InterPro"/>
</dbReference>
<evidence type="ECO:0000256" key="1">
    <source>
        <dbReference type="ARBA" id="ARBA00022553"/>
    </source>
</evidence>
<evidence type="ECO:0000256" key="2">
    <source>
        <dbReference type="PROSITE-ProRule" id="PRU00169"/>
    </source>
</evidence>
<feature type="modified residue" description="4-aspartylphosphate" evidence="2">
    <location>
        <position position="79"/>
    </location>
</feature>
<sequence length="172" mass="18555">MARKFNFEVIPVADVPTEDAVALPEENKPLVLVVDDERIIADTLSIILSRSGFSTMTAYDGLSGLEIARSARPDLVISDVMMPGMTGVELAITLTQTIPTCKILLFSGQAATVDLLEKARKAGHTFTTLTKPVHPTDMLKRVSDCLSPNNAATHHLPPPTDDSSRPATYLVN</sequence>
<name>A0A9X0QJJ9_9BACT</name>